<organism evidence="1 2">
    <name type="scientific">Anaerobutyricum hallii</name>
    <dbReference type="NCBI Taxonomy" id="39488"/>
    <lineage>
        <taxon>Bacteria</taxon>
        <taxon>Bacillati</taxon>
        <taxon>Bacillota</taxon>
        <taxon>Clostridia</taxon>
        <taxon>Lachnospirales</taxon>
        <taxon>Lachnospiraceae</taxon>
        <taxon>Anaerobutyricum</taxon>
    </lineage>
</organism>
<accession>A0A174L202</accession>
<dbReference type="Proteomes" id="UP000095679">
    <property type="component" value="Unassembled WGS sequence"/>
</dbReference>
<dbReference type="AlphaFoldDB" id="A0A174L202"/>
<name>A0A174L202_9FIRM</name>
<proteinExistence type="predicted"/>
<gene>
    <name evidence="1" type="ORF">ERS852450_03177</name>
</gene>
<evidence type="ECO:0000313" key="1">
    <source>
        <dbReference type="EMBL" id="CUP15835.1"/>
    </source>
</evidence>
<reference evidence="1 2" key="1">
    <citation type="submission" date="2015-09" db="EMBL/GenBank/DDBJ databases">
        <authorList>
            <consortium name="Pathogen Informatics"/>
        </authorList>
    </citation>
    <scope>NUCLEOTIDE SEQUENCE [LARGE SCALE GENOMIC DNA]</scope>
    <source>
        <strain evidence="1 2">2789STDY5834835</strain>
    </source>
</reference>
<evidence type="ECO:0000313" key="2">
    <source>
        <dbReference type="Proteomes" id="UP000095679"/>
    </source>
</evidence>
<dbReference type="EMBL" id="CYZL01000047">
    <property type="protein sequence ID" value="CUP15835.1"/>
    <property type="molecule type" value="Genomic_DNA"/>
</dbReference>
<dbReference type="RefSeq" id="WP_055299995.1">
    <property type="nucleotide sequence ID" value="NZ_BLYK01000167.1"/>
</dbReference>
<protein>
    <submittedName>
        <fullName evidence="1">Uncharacterized protein</fullName>
    </submittedName>
</protein>
<sequence>MGTMLVPSIVNAKEAGKKQQSRWSIIECPVGEPNPVTSYKTLKKAEKVAGFSFHIPVIKNYRRTEINLLDKEVFEITYKNKKKKVLNATWYDKGYSYAIVPYKTLTKKGLFR</sequence>